<dbReference type="CDD" id="cd00096">
    <property type="entry name" value="Ig"/>
    <property type="match status" value="1"/>
</dbReference>
<accession>A0AAV9R1P1</accession>
<evidence type="ECO:0000259" key="3">
    <source>
        <dbReference type="Pfam" id="PF00047"/>
    </source>
</evidence>
<dbReference type="SUPFAM" id="SSF48726">
    <property type="entry name" value="Immunoglobulin"/>
    <property type="match status" value="1"/>
</dbReference>
<dbReference type="Proteomes" id="UP001311232">
    <property type="component" value="Unassembled WGS sequence"/>
</dbReference>
<dbReference type="GO" id="GO:0038023">
    <property type="term" value="F:signaling receptor activity"/>
    <property type="evidence" value="ECO:0007669"/>
    <property type="project" value="InterPro"/>
</dbReference>
<keyword evidence="1" id="KW-0393">Immunoglobulin domain</keyword>
<dbReference type="PANTHER" id="PTHR15343:SF0">
    <property type="entry name" value="T-CELL ANTIGEN CD7"/>
    <property type="match status" value="1"/>
</dbReference>
<dbReference type="GO" id="GO:0016020">
    <property type="term" value="C:membrane"/>
    <property type="evidence" value="ECO:0007669"/>
    <property type="project" value="InterPro"/>
</dbReference>
<evidence type="ECO:0000256" key="1">
    <source>
        <dbReference type="ARBA" id="ARBA00023319"/>
    </source>
</evidence>
<proteinExistence type="predicted"/>
<comment type="caution">
    <text evidence="4">The sequence shown here is derived from an EMBL/GenBank/DDBJ whole genome shotgun (WGS) entry which is preliminary data.</text>
</comment>
<keyword evidence="2" id="KW-0812">Transmembrane</keyword>
<dbReference type="PANTHER" id="PTHR15343">
    <property type="entry name" value="CD7"/>
    <property type="match status" value="1"/>
</dbReference>
<evidence type="ECO:0000313" key="4">
    <source>
        <dbReference type="EMBL" id="KAK5602550.1"/>
    </source>
</evidence>
<dbReference type="InterPro" id="IPR013783">
    <property type="entry name" value="Ig-like_fold"/>
</dbReference>
<dbReference type="GO" id="GO:0002250">
    <property type="term" value="P:adaptive immune response"/>
    <property type="evidence" value="ECO:0007669"/>
    <property type="project" value="InterPro"/>
</dbReference>
<gene>
    <name evidence="4" type="ORF">CRENBAI_008988</name>
</gene>
<feature type="transmembrane region" description="Helical" evidence="2">
    <location>
        <begin position="95"/>
        <end position="118"/>
    </location>
</feature>
<dbReference type="Gene3D" id="2.60.40.10">
    <property type="entry name" value="Immunoglobulins"/>
    <property type="match status" value="1"/>
</dbReference>
<evidence type="ECO:0000256" key="2">
    <source>
        <dbReference type="SAM" id="Phobius"/>
    </source>
</evidence>
<dbReference type="InterPro" id="IPR039090">
    <property type="entry name" value="CD7"/>
</dbReference>
<organism evidence="4 5">
    <name type="scientific">Crenichthys baileyi</name>
    <name type="common">White River springfish</name>
    <dbReference type="NCBI Taxonomy" id="28760"/>
    <lineage>
        <taxon>Eukaryota</taxon>
        <taxon>Metazoa</taxon>
        <taxon>Chordata</taxon>
        <taxon>Craniata</taxon>
        <taxon>Vertebrata</taxon>
        <taxon>Euteleostomi</taxon>
        <taxon>Actinopterygii</taxon>
        <taxon>Neopterygii</taxon>
        <taxon>Teleostei</taxon>
        <taxon>Neoteleostei</taxon>
        <taxon>Acanthomorphata</taxon>
        <taxon>Ovalentaria</taxon>
        <taxon>Atherinomorphae</taxon>
        <taxon>Cyprinodontiformes</taxon>
        <taxon>Goodeidae</taxon>
        <taxon>Crenichthys</taxon>
    </lineage>
</organism>
<sequence length="160" mass="17930">MQALLHNDPLGLFRIVALSFCLFSGTPRLKYEHRIQTHRSTLTFTISNLTVNDTGIYRCVYKKSANIAVKCSVYAVFITEKTPCSSIPPTIIPPLMSYVIFICIISVLAMLIFFLLIIPRVKQWCIRRKARGAQTVSCDTVYEIMTKNPGALIAAQINSA</sequence>
<evidence type="ECO:0000313" key="5">
    <source>
        <dbReference type="Proteomes" id="UP001311232"/>
    </source>
</evidence>
<dbReference type="EMBL" id="JAHHUM010002611">
    <property type="protein sequence ID" value="KAK5602550.1"/>
    <property type="molecule type" value="Genomic_DNA"/>
</dbReference>
<reference evidence="4 5" key="1">
    <citation type="submission" date="2021-06" db="EMBL/GenBank/DDBJ databases">
        <authorList>
            <person name="Palmer J.M."/>
        </authorList>
    </citation>
    <scope>NUCLEOTIDE SEQUENCE [LARGE SCALE GENOMIC DNA]</scope>
    <source>
        <strain evidence="4 5">MEX-2019</strain>
        <tissue evidence="4">Muscle</tissue>
    </source>
</reference>
<keyword evidence="2" id="KW-0472">Membrane</keyword>
<dbReference type="InterPro" id="IPR036179">
    <property type="entry name" value="Ig-like_dom_sf"/>
</dbReference>
<dbReference type="AlphaFoldDB" id="A0AAV9R1P1"/>
<dbReference type="InterPro" id="IPR013151">
    <property type="entry name" value="Immunoglobulin_dom"/>
</dbReference>
<dbReference type="Pfam" id="PF00047">
    <property type="entry name" value="ig"/>
    <property type="match status" value="1"/>
</dbReference>
<name>A0AAV9R1P1_9TELE</name>
<feature type="domain" description="Immunoglobulin-like beta-sandwich" evidence="3">
    <location>
        <begin position="32"/>
        <end position="63"/>
    </location>
</feature>
<keyword evidence="2" id="KW-1133">Transmembrane helix</keyword>
<keyword evidence="5" id="KW-1185">Reference proteome</keyword>
<protein>
    <recommendedName>
        <fullName evidence="3">Immunoglobulin-like beta-sandwich domain-containing protein</fullName>
    </recommendedName>
</protein>